<comment type="function">
    <text evidence="1 15">May be involved in collagen fiber assembly.</text>
</comment>
<feature type="chain" id="PRO_5045010702" description="Biglycan" evidence="13 15">
    <location>
        <begin position="32"/>
        <end position="385"/>
    </location>
</feature>
<feature type="disulfide bond" evidence="14">
    <location>
        <begin position="80"/>
        <end position="86"/>
    </location>
</feature>
<organism evidence="17 18">
    <name type="scientific">Salmo salar</name>
    <name type="common">Atlantic salmon</name>
    <dbReference type="NCBI Taxonomy" id="8030"/>
    <lineage>
        <taxon>Eukaryota</taxon>
        <taxon>Metazoa</taxon>
        <taxon>Chordata</taxon>
        <taxon>Craniata</taxon>
        <taxon>Vertebrata</taxon>
        <taxon>Euteleostomi</taxon>
        <taxon>Actinopterygii</taxon>
        <taxon>Neopterygii</taxon>
        <taxon>Teleostei</taxon>
        <taxon>Protacanthopterygii</taxon>
        <taxon>Salmoniformes</taxon>
        <taxon>Salmonidae</taxon>
        <taxon>Salmoninae</taxon>
        <taxon>Salmo</taxon>
    </lineage>
</organism>
<comment type="subcellular location">
    <subcellularLocation>
        <location evidence="2 13 15">Secreted</location>
        <location evidence="2 13 15">Extracellular space</location>
        <location evidence="2 13 15">Extracellular matrix</location>
    </subcellularLocation>
</comment>
<dbReference type="Pfam" id="PF01462">
    <property type="entry name" value="LRRNT"/>
    <property type="match status" value="1"/>
</dbReference>
<feature type="disulfide bond" evidence="14">
    <location>
        <begin position="84"/>
        <end position="93"/>
    </location>
</feature>
<dbReference type="SUPFAM" id="SSF52058">
    <property type="entry name" value="L domain-like"/>
    <property type="match status" value="1"/>
</dbReference>
<dbReference type="InterPro" id="IPR032675">
    <property type="entry name" value="LRR_dom_sf"/>
</dbReference>
<keyword evidence="6 13" id="KW-0272">Extracellular matrix</keyword>
<sequence>MLDFFYSLAMIPFSVVLLLLCATLLPTPSVALPFEQKGFLDFGKSIDVKGLMMMMNDEEEGSAVEEYYKPEYYKPEQPTCPFGCQCNQKVVQCSDLGLHYVPYDVPPETRLLDLQSNQITEIREDDFKGLSNLYALVLVNNKISRVHPRAFMPLRRMQKLYFSHNQLTAVPKNLPSSLVELRIHDNHIKKVAAGDFSGLGSMNCIEMGRNPIQNSGLEPGAFDGLKLTFLRISEAKLTGIPKDLPEGLHELHLDQNQIQAIELEDLRQYEGLHRLGLGYNHIRHIEHGSLHYLQNLRELHLENNWISNVPGGLAGMKYLQVVYLHSNNISQVDMNDFCPEGFGVKKTYYNGISLFDNPINYWEVEPATFRCVSNRMAVQFGNHKK</sequence>
<feature type="domain" description="LRRNT" evidence="16">
    <location>
        <begin position="79"/>
        <end position="111"/>
    </location>
</feature>
<keyword evidence="5" id="KW-0964">Secreted</keyword>
<evidence type="ECO:0000256" key="2">
    <source>
        <dbReference type="ARBA" id="ARBA00004498"/>
    </source>
</evidence>
<accession>A0A1S3ME81</accession>
<evidence type="ECO:0000256" key="7">
    <source>
        <dbReference type="ARBA" id="ARBA00022614"/>
    </source>
</evidence>
<dbReference type="PROSITE" id="PS51450">
    <property type="entry name" value="LRR"/>
    <property type="match status" value="1"/>
</dbReference>
<dbReference type="SMART" id="SM00369">
    <property type="entry name" value="LRR_TYP"/>
    <property type="match status" value="9"/>
</dbReference>
<dbReference type="PANTHER" id="PTHR45712">
    <property type="entry name" value="AGAP008170-PA"/>
    <property type="match status" value="1"/>
</dbReference>
<evidence type="ECO:0000256" key="9">
    <source>
        <dbReference type="ARBA" id="ARBA00022737"/>
    </source>
</evidence>
<keyword evidence="17" id="KW-1185">Reference proteome</keyword>
<keyword evidence="11 14" id="KW-1015">Disulfide bond</keyword>
<evidence type="ECO:0000256" key="10">
    <source>
        <dbReference type="ARBA" id="ARBA00022974"/>
    </source>
</evidence>
<keyword evidence="8 13" id="KW-0732">Signal</keyword>
<evidence type="ECO:0000256" key="1">
    <source>
        <dbReference type="ARBA" id="ARBA00002214"/>
    </source>
</evidence>
<dbReference type="SMART" id="SM00013">
    <property type="entry name" value="LRRNT"/>
    <property type="match status" value="1"/>
</dbReference>
<evidence type="ECO:0000256" key="4">
    <source>
        <dbReference type="ARBA" id="ARBA00017012"/>
    </source>
</evidence>
<evidence type="ECO:0000313" key="17">
    <source>
        <dbReference type="Proteomes" id="UP001652741"/>
    </source>
</evidence>
<evidence type="ECO:0000256" key="15">
    <source>
        <dbReference type="RuleBase" id="RU364096"/>
    </source>
</evidence>
<dbReference type="InterPro" id="IPR003591">
    <property type="entry name" value="Leu-rich_rpt_typical-subtyp"/>
</dbReference>
<dbReference type="GO" id="GO:0005615">
    <property type="term" value="C:extracellular space"/>
    <property type="evidence" value="ECO:0007669"/>
    <property type="project" value="TreeGrafter"/>
</dbReference>
<gene>
    <name evidence="18" type="primary">LOC106572039</name>
</gene>
<dbReference type="AlphaFoldDB" id="A0A1S3ME81"/>
<evidence type="ECO:0000256" key="13">
    <source>
        <dbReference type="PIRNR" id="PIRNR002490"/>
    </source>
</evidence>
<evidence type="ECO:0000256" key="14">
    <source>
        <dbReference type="PIRSR" id="PIRSR002490-1"/>
    </source>
</evidence>
<dbReference type="PIRSF" id="PIRSF002490">
    <property type="entry name" value="SLRP_I"/>
    <property type="match status" value="1"/>
</dbReference>
<evidence type="ECO:0000256" key="11">
    <source>
        <dbReference type="ARBA" id="ARBA00023157"/>
    </source>
</evidence>
<dbReference type="GeneID" id="106572039"/>
<dbReference type="STRING" id="8030.ENSSSAP00000015068"/>
<dbReference type="InterPro" id="IPR016352">
    <property type="entry name" value="SLRP_I_decor/aspor/byglycan"/>
</dbReference>
<keyword evidence="12" id="KW-0325">Glycoprotein</keyword>
<keyword evidence="9" id="KW-0677">Repeat</keyword>
<feature type="disulfide bond" evidence="14">
    <location>
        <begin position="338"/>
        <end position="371"/>
    </location>
</feature>
<dbReference type="PANTHER" id="PTHR45712:SF11">
    <property type="entry name" value="BIGLYCAN"/>
    <property type="match status" value="1"/>
</dbReference>
<keyword evidence="10" id="KW-0654">Proteoglycan</keyword>
<dbReference type="Gene3D" id="3.80.10.10">
    <property type="entry name" value="Ribonuclease Inhibitor"/>
    <property type="match status" value="1"/>
</dbReference>
<evidence type="ECO:0000259" key="16">
    <source>
        <dbReference type="SMART" id="SM00013"/>
    </source>
</evidence>
<dbReference type="PaxDb" id="8030-ENSSSAP00000015068"/>
<keyword evidence="7" id="KW-0433">Leucine-rich repeat</keyword>
<dbReference type="RefSeq" id="XP_014001236.2">
    <property type="nucleotide sequence ID" value="XM_014145761.2"/>
</dbReference>
<feature type="signal peptide" evidence="13 15">
    <location>
        <begin position="1"/>
        <end position="31"/>
    </location>
</feature>
<evidence type="ECO:0000256" key="12">
    <source>
        <dbReference type="ARBA" id="ARBA00023180"/>
    </source>
</evidence>
<dbReference type="KEGG" id="sasa:106572039"/>
<dbReference type="InterPro" id="IPR050333">
    <property type="entry name" value="SLRP"/>
</dbReference>
<name>A0A1S3ME81_SALSA</name>
<protein>
    <recommendedName>
        <fullName evidence="4 15">Biglycan</fullName>
    </recommendedName>
</protein>
<evidence type="ECO:0000256" key="8">
    <source>
        <dbReference type="ARBA" id="ARBA00022729"/>
    </source>
</evidence>
<dbReference type="InterPro" id="IPR001611">
    <property type="entry name" value="Leu-rich_rpt"/>
</dbReference>
<evidence type="ECO:0000256" key="5">
    <source>
        <dbReference type="ARBA" id="ARBA00022525"/>
    </source>
</evidence>
<proteinExistence type="inferred from homology"/>
<dbReference type="Pfam" id="PF13855">
    <property type="entry name" value="LRR_8"/>
    <property type="match status" value="2"/>
</dbReference>
<evidence type="ECO:0000256" key="3">
    <source>
        <dbReference type="ARBA" id="ARBA00009811"/>
    </source>
</evidence>
<evidence type="ECO:0000313" key="18">
    <source>
        <dbReference type="RefSeq" id="XP_014001236.2"/>
    </source>
</evidence>
<reference evidence="18" key="1">
    <citation type="submission" date="2025-08" db="UniProtKB">
        <authorList>
            <consortium name="RefSeq"/>
        </authorList>
    </citation>
    <scope>IDENTIFICATION</scope>
</reference>
<comment type="similarity">
    <text evidence="3 13 15">Belongs to the small leucine-rich proteoglycan (SLRP) family. SLRP class I subfamily.</text>
</comment>
<evidence type="ECO:0000256" key="6">
    <source>
        <dbReference type="ARBA" id="ARBA00022530"/>
    </source>
</evidence>
<dbReference type="Proteomes" id="UP001652741">
    <property type="component" value="Chromosome ssa15"/>
</dbReference>
<dbReference type="InterPro" id="IPR000372">
    <property type="entry name" value="LRRNT"/>
</dbReference>